<evidence type="ECO:0000313" key="3">
    <source>
        <dbReference type="EMBL" id="ASJ75276.1"/>
    </source>
</evidence>
<keyword evidence="4" id="KW-1185">Reference proteome</keyword>
<dbReference type="Proteomes" id="UP000250079">
    <property type="component" value="Chromosome"/>
</dbReference>
<dbReference type="PANTHER" id="PTHR44086">
    <property type="entry name" value="THIOSULFATE SULFURTRANSFERASE RDL2, MITOCHONDRIAL-RELATED"/>
    <property type="match status" value="1"/>
</dbReference>
<dbReference type="EC" id="2.8.1.1" evidence="3"/>
<dbReference type="OrthoDB" id="9814548at2"/>
<dbReference type="EMBL" id="CP018632">
    <property type="protein sequence ID" value="ASJ75276.1"/>
    <property type="molecule type" value="Genomic_DNA"/>
</dbReference>
<evidence type="ECO:0000256" key="1">
    <source>
        <dbReference type="SAM" id="SignalP"/>
    </source>
</evidence>
<organism evidence="3 4">
    <name type="scientific">Granulosicoccus antarcticus IMCC3135</name>
    <dbReference type="NCBI Taxonomy" id="1192854"/>
    <lineage>
        <taxon>Bacteria</taxon>
        <taxon>Pseudomonadati</taxon>
        <taxon>Pseudomonadota</taxon>
        <taxon>Gammaproteobacteria</taxon>
        <taxon>Chromatiales</taxon>
        <taxon>Granulosicoccaceae</taxon>
        <taxon>Granulosicoccus</taxon>
    </lineage>
</organism>
<dbReference type="Pfam" id="PF00581">
    <property type="entry name" value="Rhodanese"/>
    <property type="match status" value="1"/>
</dbReference>
<reference evidence="3 4" key="1">
    <citation type="submission" date="2016-12" db="EMBL/GenBank/DDBJ databases">
        <authorList>
            <person name="Song W.-J."/>
            <person name="Kurnit D.M."/>
        </authorList>
    </citation>
    <scope>NUCLEOTIDE SEQUENCE [LARGE SCALE GENOMIC DNA]</scope>
    <source>
        <strain evidence="3 4">IMCC3135</strain>
    </source>
</reference>
<dbReference type="RefSeq" id="WP_157736273.1">
    <property type="nucleotide sequence ID" value="NZ_CP018632.1"/>
</dbReference>
<dbReference type="InterPro" id="IPR001763">
    <property type="entry name" value="Rhodanese-like_dom"/>
</dbReference>
<dbReference type="InterPro" id="IPR036873">
    <property type="entry name" value="Rhodanese-like_dom_sf"/>
</dbReference>
<evidence type="ECO:0000313" key="4">
    <source>
        <dbReference type="Proteomes" id="UP000250079"/>
    </source>
</evidence>
<dbReference type="Gene3D" id="3.40.250.10">
    <property type="entry name" value="Rhodanese-like domain"/>
    <property type="match status" value="1"/>
</dbReference>
<dbReference type="GO" id="GO:0004792">
    <property type="term" value="F:thiosulfate-cyanide sulfurtransferase activity"/>
    <property type="evidence" value="ECO:0007669"/>
    <property type="project" value="UniProtKB-EC"/>
</dbReference>
<dbReference type="KEGG" id="gai:IMCC3135_26105"/>
<feature type="domain" description="Rhodanese" evidence="2">
    <location>
        <begin position="39"/>
        <end position="139"/>
    </location>
</feature>
<protein>
    <submittedName>
        <fullName evidence="3">Thiosulfate sulfurtransferase GlpE</fullName>
        <ecNumber evidence="3">2.8.1.1</ecNumber>
    </submittedName>
</protein>
<dbReference type="SMART" id="SM00450">
    <property type="entry name" value="RHOD"/>
    <property type="match status" value="1"/>
</dbReference>
<proteinExistence type="predicted"/>
<keyword evidence="3" id="KW-0808">Transferase</keyword>
<feature type="signal peptide" evidence="1">
    <location>
        <begin position="1"/>
        <end position="25"/>
    </location>
</feature>
<gene>
    <name evidence="3" type="primary">glpE_3</name>
    <name evidence="3" type="ORF">IMCC3135_26105</name>
</gene>
<keyword evidence="1" id="KW-0732">Signal</keyword>
<dbReference type="AlphaFoldDB" id="A0A2Z2NUX8"/>
<name>A0A2Z2NUX8_9GAMM</name>
<dbReference type="PANTHER" id="PTHR44086:SF13">
    <property type="entry name" value="THIOSULFATE SULFURTRANSFERASE PSPE"/>
    <property type="match status" value="1"/>
</dbReference>
<accession>A0A2Z2NUX8</accession>
<sequence length="141" mass="16030">MLATKTRLIHCFTVFLLFFGSIAHAEVVDIDNEALQALLDQGIPIVDIRRVDEWQDTGVIDKSHLLTFFDKRGNYSSEKWLKSLDSIVKSDEPVIIICRSGNRSEKVSQWLSEQQGYARVYNVTDGIIDWKDKGGKTVTPE</sequence>
<dbReference type="PROSITE" id="PS50206">
    <property type="entry name" value="RHODANESE_3"/>
    <property type="match status" value="1"/>
</dbReference>
<evidence type="ECO:0000259" key="2">
    <source>
        <dbReference type="PROSITE" id="PS50206"/>
    </source>
</evidence>
<feature type="chain" id="PRO_5016261863" evidence="1">
    <location>
        <begin position="26"/>
        <end position="141"/>
    </location>
</feature>
<dbReference type="CDD" id="cd00158">
    <property type="entry name" value="RHOD"/>
    <property type="match status" value="1"/>
</dbReference>
<dbReference type="SUPFAM" id="SSF52821">
    <property type="entry name" value="Rhodanese/Cell cycle control phosphatase"/>
    <property type="match status" value="1"/>
</dbReference>